<reference evidence="7 8" key="1">
    <citation type="journal article" date="2019" name="Int. J. Syst. Evol. Microbiol.">
        <title>The Global Catalogue of Microorganisms (GCM) 10K type strain sequencing project: providing services to taxonomists for standard genome sequencing and annotation.</title>
        <authorList>
            <consortium name="The Broad Institute Genomics Platform"/>
            <consortium name="The Broad Institute Genome Sequencing Center for Infectious Disease"/>
            <person name="Wu L."/>
            <person name="Ma J."/>
        </authorList>
    </citation>
    <scope>NUCLEOTIDE SEQUENCE [LARGE SCALE GENOMIC DNA]</scope>
    <source>
        <strain evidence="7 8">JCM 15591</strain>
    </source>
</reference>
<dbReference type="EMBL" id="BAAAPN010000058">
    <property type="protein sequence ID" value="GAA1768491.1"/>
    <property type="molecule type" value="Genomic_DNA"/>
</dbReference>
<dbReference type="SUPFAM" id="SSF53383">
    <property type="entry name" value="PLP-dependent transferases"/>
    <property type="match status" value="1"/>
</dbReference>
<comment type="cofactor">
    <cofactor evidence="1 6">
        <name>pyridoxal 5'-phosphate</name>
        <dbReference type="ChEBI" id="CHEBI:597326"/>
    </cofactor>
</comment>
<proteinExistence type="inferred from homology"/>
<dbReference type="InterPro" id="IPR010977">
    <property type="entry name" value="Aromatic_deC"/>
</dbReference>
<dbReference type="InterPro" id="IPR002129">
    <property type="entry name" value="PyrdxlP-dep_de-COase"/>
</dbReference>
<dbReference type="PANTHER" id="PTHR11999">
    <property type="entry name" value="GROUP II PYRIDOXAL-5-PHOSPHATE DECARBOXYLASE"/>
    <property type="match status" value="1"/>
</dbReference>
<evidence type="ECO:0000256" key="6">
    <source>
        <dbReference type="RuleBase" id="RU000382"/>
    </source>
</evidence>
<comment type="similarity">
    <text evidence="2 6">Belongs to the group II decarboxylase family.</text>
</comment>
<evidence type="ECO:0000256" key="1">
    <source>
        <dbReference type="ARBA" id="ARBA00001933"/>
    </source>
</evidence>
<dbReference type="InterPro" id="IPR021115">
    <property type="entry name" value="Pyridoxal-P_BS"/>
</dbReference>
<comment type="caution">
    <text evidence="7">The sequence shown here is derived from an EMBL/GenBank/DDBJ whole genome shotgun (WGS) entry which is preliminary data.</text>
</comment>
<organism evidence="7 8">
    <name type="scientific">Nostocoides vanveenii</name>
    <dbReference type="NCBI Taxonomy" id="330835"/>
    <lineage>
        <taxon>Bacteria</taxon>
        <taxon>Bacillati</taxon>
        <taxon>Actinomycetota</taxon>
        <taxon>Actinomycetes</taxon>
        <taxon>Micrococcales</taxon>
        <taxon>Intrasporangiaceae</taxon>
        <taxon>Nostocoides</taxon>
    </lineage>
</organism>
<dbReference type="Gene3D" id="3.40.640.10">
    <property type="entry name" value="Type I PLP-dependent aspartate aminotransferase-like (Major domain)"/>
    <property type="match status" value="1"/>
</dbReference>
<dbReference type="InterPro" id="IPR015422">
    <property type="entry name" value="PyrdxlP-dep_Trfase_small"/>
</dbReference>
<evidence type="ECO:0000256" key="4">
    <source>
        <dbReference type="ARBA" id="ARBA00022898"/>
    </source>
</evidence>
<evidence type="ECO:0000256" key="2">
    <source>
        <dbReference type="ARBA" id="ARBA00009533"/>
    </source>
</evidence>
<dbReference type="Pfam" id="PF00282">
    <property type="entry name" value="Pyridoxal_deC"/>
    <property type="match status" value="1"/>
</dbReference>
<keyword evidence="3" id="KW-0210">Decarboxylase</keyword>
<gene>
    <name evidence="7" type="ORF">GCM10009810_28890</name>
</gene>
<keyword evidence="5 6" id="KW-0456">Lyase</keyword>
<accession>A0ABN2KX71</accession>
<evidence type="ECO:0000256" key="5">
    <source>
        <dbReference type="ARBA" id="ARBA00023239"/>
    </source>
</evidence>
<dbReference type="Gene3D" id="1.20.1340.10">
    <property type="entry name" value="dopa decarboxylase, N-terminal domain"/>
    <property type="match status" value="1"/>
</dbReference>
<dbReference type="Gene3D" id="3.90.1150.10">
    <property type="entry name" value="Aspartate Aminotransferase, domain 1"/>
    <property type="match status" value="1"/>
</dbReference>
<dbReference type="Proteomes" id="UP001501475">
    <property type="component" value="Unassembled WGS sequence"/>
</dbReference>
<protein>
    <submittedName>
        <fullName evidence="7">Pyridoxal-dependent decarboxylase</fullName>
    </submittedName>
</protein>
<evidence type="ECO:0000256" key="3">
    <source>
        <dbReference type="ARBA" id="ARBA00022793"/>
    </source>
</evidence>
<dbReference type="RefSeq" id="WP_344067518.1">
    <property type="nucleotide sequence ID" value="NZ_BAAAPN010000058.1"/>
</dbReference>
<dbReference type="PRINTS" id="PR00800">
    <property type="entry name" value="YHDCRBOXLASE"/>
</dbReference>
<evidence type="ECO:0000313" key="8">
    <source>
        <dbReference type="Proteomes" id="UP001501475"/>
    </source>
</evidence>
<evidence type="ECO:0000313" key="7">
    <source>
        <dbReference type="EMBL" id="GAA1768491.1"/>
    </source>
</evidence>
<dbReference type="PANTHER" id="PTHR11999:SF70">
    <property type="entry name" value="MIP05841P"/>
    <property type="match status" value="1"/>
</dbReference>
<dbReference type="PROSITE" id="PS00392">
    <property type="entry name" value="DDC_GAD_HDC_YDC"/>
    <property type="match status" value="1"/>
</dbReference>
<keyword evidence="8" id="KW-1185">Reference proteome</keyword>
<dbReference type="InterPro" id="IPR015424">
    <property type="entry name" value="PyrdxlP-dep_Trfase"/>
</dbReference>
<name>A0ABN2KX71_9MICO</name>
<keyword evidence="4 6" id="KW-0663">Pyridoxal phosphate</keyword>
<sequence>MTPEEFRTAAHELIDWVADHRARIPDLPVASSVAPGEIRAALPGRPPESPEPFEDVLADLDRIVVPGITQTQHPAFYGWFPSNASLSSLLGDIASGGLAGLGITWQSAPALTEVEQVTTDWLRQLAGLDDGWRGAIQDTASTGTLVAMLAARERAGEHSQESAGLQGVAQPLVAYTSPHAHSSVPKAVLLAGFGRDNLRFVDVDPVTYAMRPDALAAAMAEDVAAGKRPAVVVAAVGTTGTCAMDPVAAIVEVARTHDAWVHVDAAMAGSAMLLPEMRHLFDGVEGADSLAWNPHKWLGTILDCSLLYVRDVDHLIRCMSTTPSYLRSAVDDEVVQYKDWGIPLGRRFRALKLWFHLRLEGAEAIRARLRRDLDNARWLAEAIAAETDWRVLAPVDLQTVCVRHEPPGLDREALDRHTLAWADAVNAGGRAFVSPSVLDERWMVRISIGAEATERADVEALWALLREHVAASRVVPTAP</sequence>
<dbReference type="InterPro" id="IPR015421">
    <property type="entry name" value="PyrdxlP-dep_Trfase_major"/>
</dbReference>